<reference evidence="10 11" key="1">
    <citation type="journal article" date="2021" name="Sci. Rep.">
        <title>The distribution of antibiotic resistance genes in chicken gut microbiota commensals.</title>
        <authorList>
            <person name="Juricova H."/>
            <person name="Matiasovicova J."/>
            <person name="Kubasova T."/>
            <person name="Cejkova D."/>
            <person name="Rychlik I."/>
        </authorList>
    </citation>
    <scope>NUCLEOTIDE SEQUENCE [LARGE SCALE GENOMIC DNA]</scope>
    <source>
        <strain evidence="10 11">An574</strain>
    </source>
</reference>
<dbReference type="GO" id="GO:0005524">
    <property type="term" value="F:ATP binding"/>
    <property type="evidence" value="ECO:0007669"/>
    <property type="project" value="UniProtKB-KW"/>
</dbReference>
<keyword evidence="8" id="KW-0472">Membrane</keyword>
<comment type="subcellular location">
    <subcellularLocation>
        <location evidence="1">Cell membrane</location>
        <topology evidence="1">Peripheral membrane protein</topology>
    </subcellularLocation>
</comment>
<evidence type="ECO:0000256" key="7">
    <source>
        <dbReference type="ARBA" id="ARBA00022967"/>
    </source>
</evidence>
<evidence type="ECO:0000256" key="6">
    <source>
        <dbReference type="ARBA" id="ARBA00022840"/>
    </source>
</evidence>
<dbReference type="CDD" id="cd03225">
    <property type="entry name" value="ABC_cobalt_CbiO_domain1"/>
    <property type="match status" value="2"/>
</dbReference>
<evidence type="ECO:0000256" key="1">
    <source>
        <dbReference type="ARBA" id="ARBA00004202"/>
    </source>
</evidence>
<feature type="domain" description="ABC transporter" evidence="9">
    <location>
        <begin position="242"/>
        <end position="459"/>
    </location>
</feature>
<dbReference type="Gene3D" id="3.40.50.300">
    <property type="entry name" value="P-loop containing nucleotide triphosphate hydrolases"/>
    <property type="match status" value="2"/>
</dbReference>
<dbReference type="PANTHER" id="PTHR43553:SF27">
    <property type="entry name" value="ENERGY-COUPLING FACTOR TRANSPORTER ATP-BINDING PROTEIN ECFA2"/>
    <property type="match status" value="1"/>
</dbReference>
<keyword evidence="5" id="KW-0547">Nucleotide-binding</keyword>
<dbReference type="EMBL" id="JACJKU010000079">
    <property type="protein sequence ID" value="MBM6941198.1"/>
    <property type="molecule type" value="Genomic_DNA"/>
</dbReference>
<name>A0ABS2GZ94_9LACO</name>
<keyword evidence="4" id="KW-1003">Cell membrane</keyword>
<organism evidence="10 11">
    <name type="scientific">Limosilactobacillus coleohominis</name>
    <dbReference type="NCBI Taxonomy" id="181675"/>
    <lineage>
        <taxon>Bacteria</taxon>
        <taxon>Bacillati</taxon>
        <taxon>Bacillota</taxon>
        <taxon>Bacilli</taxon>
        <taxon>Lactobacillales</taxon>
        <taxon>Lactobacillaceae</taxon>
        <taxon>Limosilactobacillus</taxon>
    </lineage>
</organism>
<evidence type="ECO:0000256" key="2">
    <source>
        <dbReference type="ARBA" id="ARBA00005417"/>
    </source>
</evidence>
<feature type="domain" description="ABC transporter" evidence="9">
    <location>
        <begin position="5"/>
        <end position="231"/>
    </location>
</feature>
<accession>A0ABS2GZ94</accession>
<evidence type="ECO:0000256" key="3">
    <source>
        <dbReference type="ARBA" id="ARBA00022448"/>
    </source>
</evidence>
<dbReference type="SUPFAM" id="SSF52540">
    <property type="entry name" value="P-loop containing nucleoside triphosphate hydrolases"/>
    <property type="match status" value="2"/>
</dbReference>
<evidence type="ECO:0000256" key="5">
    <source>
        <dbReference type="ARBA" id="ARBA00022741"/>
    </source>
</evidence>
<dbReference type="InterPro" id="IPR015856">
    <property type="entry name" value="ABC_transpr_CbiO/EcfA_su"/>
</dbReference>
<dbReference type="PROSITE" id="PS00211">
    <property type="entry name" value="ABC_TRANSPORTER_1"/>
    <property type="match status" value="2"/>
</dbReference>
<dbReference type="PANTHER" id="PTHR43553">
    <property type="entry name" value="HEAVY METAL TRANSPORTER"/>
    <property type="match status" value="1"/>
</dbReference>
<protein>
    <submittedName>
        <fullName evidence="10">ABC transporter ATP-binding protein</fullName>
    </submittedName>
</protein>
<dbReference type="RefSeq" id="WP_204785436.1">
    <property type="nucleotide sequence ID" value="NZ_CALVGD010000011.1"/>
</dbReference>
<dbReference type="PROSITE" id="PS50893">
    <property type="entry name" value="ABC_TRANSPORTER_2"/>
    <property type="match status" value="2"/>
</dbReference>
<dbReference type="SMART" id="SM00382">
    <property type="entry name" value="AAA"/>
    <property type="match status" value="2"/>
</dbReference>
<keyword evidence="6 10" id="KW-0067">ATP-binding</keyword>
<keyword evidence="11" id="KW-1185">Reference proteome</keyword>
<dbReference type="InterPro" id="IPR003439">
    <property type="entry name" value="ABC_transporter-like_ATP-bd"/>
</dbReference>
<dbReference type="Proteomes" id="UP000785625">
    <property type="component" value="Unassembled WGS sequence"/>
</dbReference>
<keyword evidence="7" id="KW-1278">Translocase</keyword>
<keyword evidence="3" id="KW-0813">Transport</keyword>
<dbReference type="InterPro" id="IPR050095">
    <property type="entry name" value="ECF_ABC_transporter_ATP-bd"/>
</dbReference>
<dbReference type="InterPro" id="IPR017871">
    <property type="entry name" value="ABC_transporter-like_CS"/>
</dbReference>
<evidence type="ECO:0000256" key="4">
    <source>
        <dbReference type="ARBA" id="ARBA00022475"/>
    </source>
</evidence>
<comment type="caution">
    <text evidence="10">The sequence shown here is derived from an EMBL/GenBank/DDBJ whole genome shotgun (WGS) entry which is preliminary data.</text>
</comment>
<evidence type="ECO:0000259" key="9">
    <source>
        <dbReference type="PROSITE" id="PS50893"/>
    </source>
</evidence>
<gene>
    <name evidence="10" type="ORF">H5975_06940</name>
</gene>
<dbReference type="Pfam" id="PF00005">
    <property type="entry name" value="ABC_tran"/>
    <property type="match status" value="2"/>
</dbReference>
<dbReference type="InterPro" id="IPR027417">
    <property type="entry name" value="P-loop_NTPase"/>
</dbReference>
<evidence type="ECO:0000256" key="8">
    <source>
        <dbReference type="ARBA" id="ARBA00023136"/>
    </source>
</evidence>
<dbReference type="InterPro" id="IPR003593">
    <property type="entry name" value="AAA+_ATPase"/>
</dbReference>
<evidence type="ECO:0000313" key="11">
    <source>
        <dbReference type="Proteomes" id="UP000785625"/>
    </source>
</evidence>
<comment type="similarity">
    <text evidence="2">Belongs to the ABC transporter superfamily.</text>
</comment>
<sequence length="459" mass="51293">MTDHILISNLKFNYYPKQPVLDIHKLQIPLHRFIIFYGRSGSGKSTLLKIIAGLLPKYGGHLSGKVTIPESKVPAMMFQDPGAQFALDTPRHEIEFALENIQTPPSLIKSKVLQALKEVGIMKLADRKFTTLSGGEQQRVTLAVIIAMKRQIVLLDEPFASLDINNRKLIINQLIKMQQAGKTIIIADHDLSAYSKLNPVIIDFNDDVKLLTPVQQQSLLKASSAPIELNTPLPSNSAPSIITLHHFSLSRQNQLLINQTELEIIKNKTTLITGPSGSGKSSFFKAIANLIPYDGSVMLLDQDLSAYSRSKMGQTLGLVFQHANDQFLNVTVGEEIALSQRNGHHPYFTNERLQRALHDLQLDDFTDHIIYSLSGGQKKKLQILIMLMMGQPLLLLDEPFSGLDRQSIDIVVNLIQRCQKILPQTILIISHQLMGALPLVDYHLRLIDQQLIYQGADNS</sequence>
<proteinExistence type="inferred from homology"/>
<evidence type="ECO:0000313" key="10">
    <source>
        <dbReference type="EMBL" id="MBM6941198.1"/>
    </source>
</evidence>